<comment type="caution">
    <text evidence="1">The sequence shown here is derived from an EMBL/GenBank/DDBJ whole genome shotgun (WGS) entry which is preliminary data.</text>
</comment>
<reference evidence="1" key="1">
    <citation type="submission" date="2020-06" db="EMBL/GenBank/DDBJ databases">
        <title>Genomic insights into acetone-butanol-ethanol (ABE) fermentation by sequencing solventogenic clostridia strains.</title>
        <authorList>
            <person name="Brown S."/>
        </authorList>
    </citation>
    <scope>NUCLEOTIDE SEQUENCE</scope>
    <source>
        <strain evidence="1">DJ123</strain>
    </source>
</reference>
<dbReference type="Proteomes" id="UP000822184">
    <property type="component" value="Unassembled WGS sequence"/>
</dbReference>
<evidence type="ECO:0000313" key="1">
    <source>
        <dbReference type="EMBL" id="NSB15897.1"/>
    </source>
</evidence>
<sequence>MQLSSNYGLKLFEGTDNVKRQDFVDNFTKIDSVMKEHETHLSDIVYQTAGGSATAITLAIKGTLVNGYPITFIASANNGGAATTINGKKLYKPGTTTSPNLISGKAYTVWYNSTGDCFFIKASAEGTALASDVRKNKTFSNDNDNGIVGGLDLSLLVPGNIRAGITIDGVTGKSSIVDTADALLDSQYLLKGYSGYDDGVKKLGTLDNMTSAINIGGADSGDFYNSSGICGGVATNEYVGAFDLYIPKGYYSGTGTNRLHIPNLMPWNIVNGVNIGWNGKSIVGTASTYQHVSGALDYTIPRYSGTSSNHTSYSYNISLNFVPDLILWLQTSPKGAYVIFPGFSSSPDNFWFYISNQVIYWYNDSASSFKLSGSWHAWKFS</sequence>
<organism evidence="1 2">
    <name type="scientific">Clostridium beijerinckii</name>
    <name type="common">Clostridium MP</name>
    <dbReference type="NCBI Taxonomy" id="1520"/>
    <lineage>
        <taxon>Bacteria</taxon>
        <taxon>Bacillati</taxon>
        <taxon>Bacillota</taxon>
        <taxon>Clostridia</taxon>
        <taxon>Eubacteriales</taxon>
        <taxon>Clostridiaceae</taxon>
        <taxon>Clostridium</taxon>
    </lineage>
</organism>
<dbReference type="RefSeq" id="WP_173713387.1">
    <property type="nucleotide sequence ID" value="NZ_JABSWC010000001.1"/>
</dbReference>
<gene>
    <name evidence="1" type="ORF">BCD95_004156</name>
</gene>
<dbReference type="AlphaFoldDB" id="A0AAE5H6A1"/>
<protein>
    <submittedName>
        <fullName evidence="1">Uncharacterized protein</fullName>
    </submittedName>
</protein>
<evidence type="ECO:0000313" key="2">
    <source>
        <dbReference type="Proteomes" id="UP000822184"/>
    </source>
</evidence>
<proteinExistence type="predicted"/>
<dbReference type="EMBL" id="JABTDW010000001">
    <property type="protein sequence ID" value="NSB15897.1"/>
    <property type="molecule type" value="Genomic_DNA"/>
</dbReference>
<accession>A0AAE5H6A1</accession>
<name>A0AAE5H6A1_CLOBE</name>